<dbReference type="Proteomes" id="UP000694404">
    <property type="component" value="Unplaced"/>
</dbReference>
<dbReference type="InterPro" id="IPR003309">
    <property type="entry name" value="SCAN_dom"/>
</dbReference>
<evidence type="ECO:0000313" key="3">
    <source>
        <dbReference type="Ensembl" id="ENSCABP00000030958.1"/>
    </source>
</evidence>
<dbReference type="GeneTree" id="ENSGT00940000159113"/>
<dbReference type="OMA" id="YLMGMAQ"/>
<proteinExistence type="predicted"/>
<dbReference type="InterPro" id="IPR038269">
    <property type="entry name" value="SCAN_sf"/>
</dbReference>
<sequence length="200" mass="22218">MGPHDDPEAFLVTFERVAQIAGWTPNQWATLLAPYLMGMAQAAYRGLSTEDARDYSKVKAAILDALDVTPETFRRQFRGLTYSAGARPRLVAQELRDLCKRWLQPNRRSPEELLEQIVLEQFLHILPFRGRAWVLRHRPPTVATAVTLMENFLAAETSVGPTSRKGGGTAMRKLEPPHGDRTSTCGGLRGARPIEALSGP</sequence>
<name>A0A8C0QSB1_CHEAB</name>
<evidence type="ECO:0000259" key="2">
    <source>
        <dbReference type="PROSITE" id="PS50804"/>
    </source>
</evidence>
<dbReference type="PANTHER" id="PTHR46888:SF1">
    <property type="entry name" value="RIBONUCLEASE H"/>
    <property type="match status" value="1"/>
</dbReference>
<dbReference type="Pfam" id="PF02023">
    <property type="entry name" value="SCAN"/>
    <property type="match status" value="1"/>
</dbReference>
<dbReference type="SUPFAM" id="SSF47353">
    <property type="entry name" value="Retrovirus capsid dimerization domain-like"/>
    <property type="match status" value="1"/>
</dbReference>
<reference evidence="3" key="1">
    <citation type="submission" date="2025-08" db="UniProtKB">
        <authorList>
            <consortium name="Ensembl"/>
        </authorList>
    </citation>
    <scope>IDENTIFICATION</scope>
</reference>
<feature type="compositionally biased region" description="Basic and acidic residues" evidence="1">
    <location>
        <begin position="172"/>
        <end position="181"/>
    </location>
</feature>
<dbReference type="PROSITE" id="PS50804">
    <property type="entry name" value="SCAN_BOX"/>
    <property type="match status" value="1"/>
</dbReference>
<evidence type="ECO:0000256" key="1">
    <source>
        <dbReference type="SAM" id="MobiDB-lite"/>
    </source>
</evidence>
<dbReference type="Ensembl" id="ENSCABT00000033941.1">
    <property type="protein sequence ID" value="ENSCABP00000030958.1"/>
    <property type="gene ID" value="ENSCABG00000022637.1"/>
</dbReference>
<organism evidence="3 4">
    <name type="scientific">Chelonoidis abingdonii</name>
    <name type="common">Abingdon island giant tortoise</name>
    <name type="synonym">Testudo abingdonii</name>
    <dbReference type="NCBI Taxonomy" id="106734"/>
    <lineage>
        <taxon>Eukaryota</taxon>
        <taxon>Metazoa</taxon>
        <taxon>Chordata</taxon>
        <taxon>Craniata</taxon>
        <taxon>Vertebrata</taxon>
        <taxon>Euteleostomi</taxon>
        <taxon>Archelosauria</taxon>
        <taxon>Testudinata</taxon>
        <taxon>Testudines</taxon>
        <taxon>Cryptodira</taxon>
        <taxon>Durocryptodira</taxon>
        <taxon>Testudinoidea</taxon>
        <taxon>Testudinidae</taxon>
        <taxon>Chelonoidis</taxon>
    </lineage>
</organism>
<reference evidence="3" key="2">
    <citation type="submission" date="2025-09" db="UniProtKB">
        <authorList>
            <consortium name="Ensembl"/>
        </authorList>
    </citation>
    <scope>IDENTIFICATION</scope>
</reference>
<accession>A0A8C0QSB1</accession>
<feature type="region of interest" description="Disordered" evidence="1">
    <location>
        <begin position="158"/>
        <end position="200"/>
    </location>
</feature>
<dbReference type="SMART" id="SM00431">
    <property type="entry name" value="SCAN"/>
    <property type="match status" value="1"/>
</dbReference>
<dbReference type="PANTHER" id="PTHR46888">
    <property type="entry name" value="ZINC KNUCKLE DOMAINCONTAINING PROTEIN-RELATED"/>
    <property type="match status" value="1"/>
</dbReference>
<dbReference type="CDD" id="cd07936">
    <property type="entry name" value="SCAN"/>
    <property type="match status" value="1"/>
</dbReference>
<evidence type="ECO:0000313" key="4">
    <source>
        <dbReference type="Proteomes" id="UP000694404"/>
    </source>
</evidence>
<feature type="domain" description="SCAN box" evidence="2">
    <location>
        <begin position="74"/>
        <end position="152"/>
    </location>
</feature>
<keyword evidence="4" id="KW-1185">Reference proteome</keyword>
<protein>
    <recommendedName>
        <fullName evidence="2">SCAN box domain-containing protein</fullName>
    </recommendedName>
</protein>
<dbReference type="AlphaFoldDB" id="A0A8C0QSB1"/>
<dbReference type="Gene3D" id="1.10.4020.10">
    <property type="entry name" value="DNA breaking-rejoining enzymes"/>
    <property type="match status" value="1"/>
</dbReference>